<proteinExistence type="predicted"/>
<keyword evidence="3" id="KW-1185">Reference proteome</keyword>
<evidence type="ECO:0000313" key="3">
    <source>
        <dbReference type="Proteomes" id="UP000054928"/>
    </source>
</evidence>
<dbReference type="AlphaFoldDB" id="A0A0P1B131"/>
<sequence length="59" mass="6697">MNREKKPNSFNDTSPSSRAWDHSSNGDGAPLKGCWGSVKVHRWDTPHSMECMGLYIVKY</sequence>
<dbReference type="RefSeq" id="XP_024583426.1">
    <property type="nucleotide sequence ID" value="XM_024717982.1"/>
</dbReference>
<evidence type="ECO:0000256" key="1">
    <source>
        <dbReference type="SAM" id="MobiDB-lite"/>
    </source>
</evidence>
<name>A0A0P1B131_PLAHL</name>
<accession>A0A0P1B131</accession>
<evidence type="ECO:0000313" key="2">
    <source>
        <dbReference type="EMBL" id="CEG47057.1"/>
    </source>
</evidence>
<feature type="region of interest" description="Disordered" evidence="1">
    <location>
        <begin position="1"/>
        <end position="26"/>
    </location>
</feature>
<dbReference type="EMBL" id="CCYD01002371">
    <property type="protein sequence ID" value="CEG47057.1"/>
    <property type="molecule type" value="Genomic_DNA"/>
</dbReference>
<dbReference type="Proteomes" id="UP000054928">
    <property type="component" value="Unassembled WGS sequence"/>
</dbReference>
<reference evidence="3" key="1">
    <citation type="submission" date="2014-09" db="EMBL/GenBank/DDBJ databases">
        <authorList>
            <person name="Sharma Rahul"/>
            <person name="Thines Marco"/>
        </authorList>
    </citation>
    <scope>NUCLEOTIDE SEQUENCE [LARGE SCALE GENOMIC DNA]</scope>
</reference>
<feature type="compositionally biased region" description="Polar residues" evidence="1">
    <location>
        <begin position="8"/>
        <end position="26"/>
    </location>
</feature>
<dbReference type="GeneID" id="36398774"/>
<organism evidence="2 3">
    <name type="scientific">Plasmopara halstedii</name>
    <name type="common">Downy mildew of sunflower</name>
    <dbReference type="NCBI Taxonomy" id="4781"/>
    <lineage>
        <taxon>Eukaryota</taxon>
        <taxon>Sar</taxon>
        <taxon>Stramenopiles</taxon>
        <taxon>Oomycota</taxon>
        <taxon>Peronosporomycetes</taxon>
        <taxon>Peronosporales</taxon>
        <taxon>Peronosporaceae</taxon>
        <taxon>Plasmopara</taxon>
    </lineage>
</organism>
<protein>
    <submittedName>
        <fullName evidence="2">Uncharacterized protein</fullName>
    </submittedName>
</protein>